<feature type="coiled-coil region" evidence="1">
    <location>
        <begin position="294"/>
        <end position="321"/>
    </location>
</feature>
<reference evidence="3" key="1">
    <citation type="submission" date="2021-01" db="EMBL/GenBank/DDBJ databases">
        <authorList>
            <consortium name="Genoscope - CEA"/>
            <person name="William W."/>
        </authorList>
    </citation>
    <scope>NUCLEOTIDE SEQUENCE</scope>
</reference>
<keyword evidence="1" id="KW-0175">Coiled coil</keyword>
<evidence type="ECO:0000313" key="4">
    <source>
        <dbReference type="Proteomes" id="UP000692954"/>
    </source>
</evidence>
<organism evidence="3 4">
    <name type="scientific">Paramecium sonneborni</name>
    <dbReference type="NCBI Taxonomy" id="65129"/>
    <lineage>
        <taxon>Eukaryota</taxon>
        <taxon>Sar</taxon>
        <taxon>Alveolata</taxon>
        <taxon>Ciliophora</taxon>
        <taxon>Intramacronucleata</taxon>
        <taxon>Oligohymenophorea</taxon>
        <taxon>Peniculida</taxon>
        <taxon>Parameciidae</taxon>
        <taxon>Paramecium</taxon>
    </lineage>
</organism>
<accession>A0A8S1QJ71</accession>
<evidence type="ECO:0000256" key="1">
    <source>
        <dbReference type="SAM" id="Coils"/>
    </source>
</evidence>
<feature type="domain" description="OTU" evidence="2">
    <location>
        <begin position="223"/>
        <end position="422"/>
    </location>
</feature>
<dbReference type="PANTHER" id="PTHR12931">
    <property type="entry name" value="UBIQUITIN THIOLESTERASE PROTEIN OTUB"/>
    <property type="match status" value="1"/>
</dbReference>
<comment type="caution">
    <text evidence="3">The sequence shown here is derived from an EMBL/GenBank/DDBJ whole genome shotgun (WGS) entry which is preliminary data.</text>
</comment>
<dbReference type="EMBL" id="CAJJDN010000110">
    <property type="protein sequence ID" value="CAD8116078.1"/>
    <property type="molecule type" value="Genomic_DNA"/>
</dbReference>
<dbReference type="GO" id="GO:0043130">
    <property type="term" value="F:ubiquitin binding"/>
    <property type="evidence" value="ECO:0007669"/>
    <property type="project" value="TreeGrafter"/>
</dbReference>
<dbReference type="GO" id="GO:0004843">
    <property type="term" value="F:cysteine-type deubiquitinase activity"/>
    <property type="evidence" value="ECO:0007669"/>
    <property type="project" value="TreeGrafter"/>
</dbReference>
<proteinExistence type="predicted"/>
<dbReference type="GO" id="GO:0005634">
    <property type="term" value="C:nucleus"/>
    <property type="evidence" value="ECO:0007669"/>
    <property type="project" value="TreeGrafter"/>
</dbReference>
<evidence type="ECO:0000259" key="2">
    <source>
        <dbReference type="PROSITE" id="PS50802"/>
    </source>
</evidence>
<dbReference type="PROSITE" id="PS50802">
    <property type="entry name" value="OTU"/>
    <property type="match status" value="1"/>
</dbReference>
<sequence>MKIDQDISKLTSQLNQINQTTETLENDLLQLKINQKNISKQSNFQKEQQISFSQITQQLCKFDENVKDIKIYIDNHLKILDSTINSEKEIQNQKINQIQQNIKNELLQVRLDNKNFIQQLKQSQNDINTNQADLININNNIQNENILIIQKKCDQINNINSDPLRSQSIKIYINQLYDESSRKRDTAKEYQYYLRKVQSDEELFQYYRIQNAQQQMELRKYCSSFRQVRGDGNCFYSAFGFQYLELIIRFSNMEFDTLKNQILGKFTCQINYETFHSDQIPNFSNQLIFEFIYRIEQIRQIKDLNQRQLQLEQQFAAHDEENEGIDGCFYGIAIIFFRSLSNHLFQNSEMYLAISAFNNILIWEQEFNSTELIISELAKFLNIHVVLLFFDKNGFKVQEYQPQNQDKIILLIRPGHYNIGIQ</sequence>
<evidence type="ECO:0000313" key="3">
    <source>
        <dbReference type="EMBL" id="CAD8116078.1"/>
    </source>
</evidence>
<dbReference type="InterPro" id="IPR019400">
    <property type="entry name" value="Peptidase_C65_otubain"/>
</dbReference>
<dbReference type="Proteomes" id="UP000692954">
    <property type="component" value="Unassembled WGS sequence"/>
</dbReference>
<dbReference type="PANTHER" id="PTHR12931:SF15">
    <property type="entry name" value="UBIQUITIN THIOESTERASE OTUBAIN-LIKE"/>
    <property type="match status" value="1"/>
</dbReference>
<feature type="coiled-coil region" evidence="1">
    <location>
        <begin position="7"/>
        <end position="34"/>
    </location>
</feature>
<dbReference type="GO" id="GO:0071108">
    <property type="term" value="P:protein K48-linked deubiquitination"/>
    <property type="evidence" value="ECO:0007669"/>
    <property type="project" value="TreeGrafter"/>
</dbReference>
<dbReference type="OrthoDB" id="18915at2759"/>
<dbReference type="InterPro" id="IPR003323">
    <property type="entry name" value="OTU_dom"/>
</dbReference>
<dbReference type="Pfam" id="PF10275">
    <property type="entry name" value="Peptidase_C65"/>
    <property type="match status" value="1"/>
</dbReference>
<keyword evidence="4" id="KW-1185">Reference proteome</keyword>
<protein>
    <recommendedName>
        <fullName evidence="2">OTU domain-containing protein</fullName>
    </recommendedName>
</protein>
<name>A0A8S1QJ71_9CILI</name>
<dbReference type="CDD" id="cd22749">
    <property type="entry name" value="Otubain_C65"/>
    <property type="match status" value="1"/>
</dbReference>
<gene>
    <name evidence="3" type="ORF">PSON_ATCC_30995.1.T1100030</name>
</gene>
<dbReference type="AlphaFoldDB" id="A0A8S1QJ71"/>